<dbReference type="GO" id="GO:0016811">
    <property type="term" value="F:hydrolase activity, acting on carbon-nitrogen (but not peptide) bonds, in linear amides"/>
    <property type="evidence" value="ECO:0007669"/>
    <property type="project" value="InterPro"/>
</dbReference>
<reference evidence="4" key="1">
    <citation type="submission" date="2006-01" db="EMBL/GenBank/DDBJ databases">
        <title>Complete sequence of Novosphingobium aromaticivorans DSM 12444.</title>
        <authorList>
            <consortium name="US DOE Joint Genome Institute"/>
            <person name="Copeland A."/>
            <person name="Lucas S."/>
            <person name="Lapidus A."/>
            <person name="Barry K."/>
            <person name="Detter J.C."/>
            <person name="Glavina T."/>
            <person name="Hammon N."/>
            <person name="Israni S."/>
            <person name="Pitluck S."/>
            <person name="Chain P."/>
            <person name="Malfatti S."/>
            <person name="Shin M."/>
            <person name="Vergez L."/>
            <person name="Schmutz J."/>
            <person name="Larimer F."/>
            <person name="Land M."/>
            <person name="Kyrpides N."/>
            <person name="Ivanova N."/>
            <person name="Fredrickson J."/>
            <person name="Balkwill D."/>
            <person name="Romine M.F."/>
            <person name="Richardson P."/>
        </authorList>
    </citation>
    <scope>NUCLEOTIDE SEQUENCE [LARGE SCALE GENOMIC DNA]</scope>
    <source>
        <strain evidence="4">ATCC 700278 / DSM 12444 / CCUG 56034 / CIP 105152 / NBRC 16084 / F199</strain>
    </source>
</reference>
<dbReference type="EMBL" id="CP000248">
    <property type="protein sequence ID" value="ABD26451.1"/>
    <property type="molecule type" value="Genomic_DNA"/>
</dbReference>
<protein>
    <submittedName>
        <fullName evidence="3">Nitrilase/cyanide hydratase and apolipoprotein N-acyltransferase</fullName>
    </submittedName>
</protein>
<keyword evidence="1" id="KW-0378">Hydrolase</keyword>
<accession>Q2G6S2</accession>
<organism evidence="3 4">
    <name type="scientific">Novosphingobium aromaticivorans (strain ATCC 700278 / DSM 12444 / CCUG 56034 / CIP 105152 / NBRC 16084 / F199)</name>
    <dbReference type="NCBI Taxonomy" id="279238"/>
    <lineage>
        <taxon>Bacteria</taxon>
        <taxon>Pseudomonadati</taxon>
        <taxon>Pseudomonadota</taxon>
        <taxon>Alphaproteobacteria</taxon>
        <taxon>Sphingomonadales</taxon>
        <taxon>Sphingomonadaceae</taxon>
        <taxon>Novosphingobium</taxon>
    </lineage>
</organism>
<dbReference type="Gene3D" id="3.60.110.10">
    <property type="entry name" value="Carbon-nitrogen hydrolase"/>
    <property type="match status" value="1"/>
</dbReference>
<keyword evidence="3" id="KW-0808">Transferase</keyword>
<dbReference type="PANTHER" id="PTHR23088:SF27">
    <property type="entry name" value="DEAMINATED GLUTATHIONE AMIDASE"/>
    <property type="match status" value="1"/>
</dbReference>
<keyword evidence="3" id="KW-0449">Lipoprotein</keyword>
<dbReference type="Proteomes" id="UP000009134">
    <property type="component" value="Chromosome"/>
</dbReference>
<keyword evidence="4" id="KW-1185">Reference proteome</keyword>
<dbReference type="PROSITE" id="PS50263">
    <property type="entry name" value="CN_HYDROLASE"/>
    <property type="match status" value="1"/>
</dbReference>
<dbReference type="eggNOG" id="COG0388">
    <property type="taxonomic scope" value="Bacteria"/>
</dbReference>
<evidence type="ECO:0000313" key="4">
    <source>
        <dbReference type="Proteomes" id="UP000009134"/>
    </source>
</evidence>
<evidence type="ECO:0000259" key="2">
    <source>
        <dbReference type="PROSITE" id="PS50263"/>
    </source>
</evidence>
<dbReference type="RefSeq" id="WP_011445660.1">
    <property type="nucleotide sequence ID" value="NC_007794.1"/>
</dbReference>
<keyword evidence="3" id="KW-0012">Acyltransferase</keyword>
<dbReference type="SUPFAM" id="SSF56317">
    <property type="entry name" value="Carbon-nitrogen hydrolase"/>
    <property type="match status" value="1"/>
</dbReference>
<proteinExistence type="predicted"/>
<gene>
    <name evidence="3" type="ordered locus">Saro_2012</name>
</gene>
<sequence length="281" mass="30127">MSSGAPRGPAKVALFQMTSGIDPLVNAAAIVDAATRAAEAGAAMLFTPEMCGLLDRERARATRHIVTEAENPVLASARKAARDLGIWIDLGSLAILRDDGKWANRGFVIDADGAVAARYDKIHMFDVDLATGETWRESAAYTPGEQVVTVETPVGMLGMAICYDVRFPALFEELGRRRCDAIRIPAAFTVPTGKAHWHLMQRARAVEASAWVIAAAQGGRHEDGRETFGHSLVVDPWGEVALDGGEGTSLGYAVIDPARTDEVRAQLPSLANKREIPRSAP</sequence>
<dbReference type="InterPro" id="IPR003010">
    <property type="entry name" value="C-N_Hydrolase"/>
</dbReference>
<dbReference type="GO" id="GO:0016746">
    <property type="term" value="F:acyltransferase activity"/>
    <property type="evidence" value="ECO:0007669"/>
    <property type="project" value="UniProtKB-KW"/>
</dbReference>
<dbReference type="PANTHER" id="PTHR23088">
    <property type="entry name" value="NITRILASE-RELATED"/>
    <property type="match status" value="1"/>
</dbReference>
<dbReference type="Pfam" id="PF00795">
    <property type="entry name" value="CN_hydrolase"/>
    <property type="match status" value="1"/>
</dbReference>
<feature type="domain" description="CN hydrolase" evidence="2">
    <location>
        <begin position="10"/>
        <end position="257"/>
    </location>
</feature>
<dbReference type="AlphaFoldDB" id="Q2G6S2"/>
<dbReference type="InterPro" id="IPR036526">
    <property type="entry name" value="C-N_Hydrolase_sf"/>
</dbReference>
<dbReference type="STRING" id="279238.Saro_2012"/>
<dbReference type="HOGENOM" id="CLU_030130_1_2_5"/>
<name>Q2G6S2_NOVAD</name>
<dbReference type="CDD" id="cd07572">
    <property type="entry name" value="nit"/>
    <property type="match status" value="1"/>
</dbReference>
<dbReference type="InterPro" id="IPR045254">
    <property type="entry name" value="Nit1/2_C-N_Hydrolase"/>
</dbReference>
<dbReference type="KEGG" id="nar:Saro_2012"/>
<evidence type="ECO:0000256" key="1">
    <source>
        <dbReference type="ARBA" id="ARBA00022801"/>
    </source>
</evidence>
<evidence type="ECO:0000313" key="3">
    <source>
        <dbReference type="EMBL" id="ABD26451.1"/>
    </source>
</evidence>